<keyword evidence="2" id="KW-1185">Reference proteome</keyword>
<organism evidence="1 2">
    <name type="scientific">Paraglomus occultum</name>
    <dbReference type="NCBI Taxonomy" id="144539"/>
    <lineage>
        <taxon>Eukaryota</taxon>
        <taxon>Fungi</taxon>
        <taxon>Fungi incertae sedis</taxon>
        <taxon>Mucoromycota</taxon>
        <taxon>Glomeromycotina</taxon>
        <taxon>Glomeromycetes</taxon>
        <taxon>Paraglomerales</taxon>
        <taxon>Paraglomeraceae</taxon>
        <taxon>Paraglomus</taxon>
    </lineage>
</organism>
<dbReference type="AlphaFoldDB" id="A0A9N8VFL9"/>
<evidence type="ECO:0000313" key="1">
    <source>
        <dbReference type="EMBL" id="CAG8451387.1"/>
    </source>
</evidence>
<comment type="caution">
    <text evidence="1">The sequence shown here is derived from an EMBL/GenBank/DDBJ whole genome shotgun (WGS) entry which is preliminary data.</text>
</comment>
<name>A0A9N8VFL9_9GLOM</name>
<protein>
    <submittedName>
        <fullName evidence="1">6554_t:CDS:1</fullName>
    </submittedName>
</protein>
<sequence length="141" mass="15938">MAFTLFGPTVMESTLPAQEQLCLNAPKCAAPFASDSSSKCHALKACVVQLPFCSRFRQFEVTVVDIIDSPFVTVLTSQITTEELEIRNLFRRRHASAFPKDRRTRKKHTLLLTAKRVCANCKRRFEDVAKVITRAILVYCA</sequence>
<reference evidence="1" key="1">
    <citation type="submission" date="2021-06" db="EMBL/GenBank/DDBJ databases">
        <authorList>
            <person name="Kallberg Y."/>
            <person name="Tangrot J."/>
            <person name="Rosling A."/>
        </authorList>
    </citation>
    <scope>NUCLEOTIDE SEQUENCE</scope>
    <source>
        <strain evidence="1">IA702</strain>
    </source>
</reference>
<evidence type="ECO:0000313" key="2">
    <source>
        <dbReference type="Proteomes" id="UP000789572"/>
    </source>
</evidence>
<dbReference type="Proteomes" id="UP000789572">
    <property type="component" value="Unassembled WGS sequence"/>
</dbReference>
<dbReference type="EMBL" id="CAJVPJ010000002">
    <property type="protein sequence ID" value="CAG8451387.1"/>
    <property type="molecule type" value="Genomic_DNA"/>
</dbReference>
<accession>A0A9N8VFL9</accession>
<proteinExistence type="predicted"/>
<gene>
    <name evidence="1" type="ORF">POCULU_LOCUS48</name>
</gene>